<dbReference type="Proteomes" id="UP000649826">
    <property type="component" value="Unassembled WGS sequence"/>
</dbReference>
<dbReference type="InterPro" id="IPR023696">
    <property type="entry name" value="Ureohydrolase_dom_sf"/>
</dbReference>
<reference evidence="2 3" key="1">
    <citation type="submission" date="2020-08" db="EMBL/GenBank/DDBJ databases">
        <title>Genome public.</title>
        <authorList>
            <person name="Liu C."/>
            <person name="Sun Q."/>
        </authorList>
    </citation>
    <scope>NUCLEOTIDE SEQUENCE [LARGE SCALE GENOMIC DNA]</scope>
    <source>
        <strain evidence="2 3">M29</strain>
    </source>
</reference>
<proteinExistence type="inferred from homology"/>
<evidence type="ECO:0000313" key="2">
    <source>
        <dbReference type="EMBL" id="MBC5780253.1"/>
    </source>
</evidence>
<protein>
    <submittedName>
        <fullName evidence="2">Arginase family protein</fullName>
    </submittedName>
</protein>
<keyword evidence="3" id="KW-1185">Reference proteome</keyword>
<dbReference type="Pfam" id="PF00491">
    <property type="entry name" value="Arginase"/>
    <property type="match status" value="1"/>
</dbReference>
<evidence type="ECO:0000313" key="3">
    <source>
        <dbReference type="Proteomes" id="UP000649826"/>
    </source>
</evidence>
<dbReference type="EMBL" id="JACOQG010000019">
    <property type="protein sequence ID" value="MBC5780253.1"/>
    <property type="molecule type" value="Genomic_DNA"/>
</dbReference>
<accession>A0ABR7IJQ0</accession>
<organism evidence="2 3">
    <name type="scientific">Blautia difficilis</name>
    <dbReference type="NCBI Taxonomy" id="2763027"/>
    <lineage>
        <taxon>Bacteria</taxon>
        <taxon>Bacillati</taxon>
        <taxon>Bacillota</taxon>
        <taxon>Clostridia</taxon>
        <taxon>Lachnospirales</taxon>
        <taxon>Lachnospiraceae</taxon>
        <taxon>Blautia</taxon>
    </lineage>
</organism>
<name>A0ABR7IJQ0_9FIRM</name>
<dbReference type="PANTHER" id="PTHR11358:SF41">
    <property type="entry name" value="ARGINASE"/>
    <property type="match status" value="1"/>
</dbReference>
<evidence type="ECO:0000256" key="1">
    <source>
        <dbReference type="PROSITE-ProRule" id="PRU00742"/>
    </source>
</evidence>
<dbReference type="Gene3D" id="3.40.800.10">
    <property type="entry name" value="Ureohydrolase domain"/>
    <property type="match status" value="1"/>
</dbReference>
<dbReference type="InterPro" id="IPR006035">
    <property type="entry name" value="Ureohydrolase"/>
</dbReference>
<sequence>MKKRTPVIMNMSGIYREEKFWKGQETVWVEAEDITGTNCYCDEDARTEISCRIDKFSPEGVHFIDSGNYHYLTRLWIGKIQQPFRLLVFDNHTDMQPPAFGGLLSCGGWIAAALEELTNLRQVILIGPDENAYSQVDERLRKKVVFLSRETLLTMEEEEICGFLKKVMMDSELPVYLSVDKDVLGSKEVSTAWSQGDMKLTTLLAGVKTMLECGKSNEDRFLGVDICGEADVNGIHDNDGNDRANLQLLKLLCI</sequence>
<dbReference type="SUPFAM" id="SSF52768">
    <property type="entry name" value="Arginase/deacetylase"/>
    <property type="match status" value="1"/>
</dbReference>
<dbReference type="RefSeq" id="WP_019160867.1">
    <property type="nucleotide sequence ID" value="NZ_JACOQG010000019.1"/>
</dbReference>
<comment type="caution">
    <text evidence="2">The sequence shown here is derived from an EMBL/GenBank/DDBJ whole genome shotgun (WGS) entry which is preliminary data.</text>
</comment>
<dbReference type="PROSITE" id="PS51409">
    <property type="entry name" value="ARGINASE_2"/>
    <property type="match status" value="1"/>
</dbReference>
<comment type="similarity">
    <text evidence="1">Belongs to the arginase family.</text>
</comment>
<dbReference type="PANTHER" id="PTHR11358">
    <property type="entry name" value="ARGINASE/AGMATINASE"/>
    <property type="match status" value="1"/>
</dbReference>
<gene>
    <name evidence="2" type="ORF">H8Z82_11450</name>
</gene>